<organism evidence="1 2">
    <name type="scientific">Pseudarthrobacter enclensis</name>
    <dbReference type="NCBI Taxonomy" id="993070"/>
    <lineage>
        <taxon>Bacteria</taxon>
        <taxon>Bacillati</taxon>
        <taxon>Actinomycetota</taxon>
        <taxon>Actinomycetes</taxon>
        <taxon>Micrococcales</taxon>
        <taxon>Micrococcaceae</taxon>
        <taxon>Pseudarthrobacter</taxon>
    </lineage>
</organism>
<dbReference type="PANTHER" id="PTHR36452:SF1">
    <property type="entry name" value="DUF2461 DOMAIN-CONTAINING PROTEIN"/>
    <property type="match status" value="1"/>
</dbReference>
<proteinExistence type="predicted"/>
<gene>
    <name evidence="1" type="ORF">AS031_01785</name>
</gene>
<dbReference type="InterPro" id="IPR015996">
    <property type="entry name" value="UCP028451"/>
</dbReference>
<dbReference type="EMBL" id="LNQM01000001">
    <property type="protein sequence ID" value="KSU78799.1"/>
    <property type="molecule type" value="Genomic_DNA"/>
</dbReference>
<dbReference type="STRING" id="993070.AS031_01785"/>
<evidence type="ECO:0008006" key="3">
    <source>
        <dbReference type="Google" id="ProtNLM"/>
    </source>
</evidence>
<sequence length="211" mass="22943">MNTFAGIPQEAFLFYGELENNNTREWWLEHKGTYESAVREPLAALLAGLEPEFGPAKLFRPYRDVRFSPDKSPYKTAQGAFATRQEGVGFYLQVSADGLLLGGGYHSHTPAQLGRYRAAADASASGAALQDIVDALAAAGFNVGGEKLKTVPRGFDRTHPRAELLKHKSLSAGVELGRPDWVSTAAAGEEIAGRWRALRPLVEWVGRYAAP</sequence>
<accession>A0A0V8IVM4</accession>
<dbReference type="Proteomes" id="UP000053199">
    <property type="component" value="Unassembled WGS sequence"/>
</dbReference>
<dbReference type="RefSeq" id="WP_058266425.1">
    <property type="nucleotide sequence ID" value="NZ_FMAZ01000001.1"/>
</dbReference>
<protein>
    <recommendedName>
        <fullName evidence="3">TIGR02453 family protein</fullName>
    </recommendedName>
</protein>
<evidence type="ECO:0000313" key="2">
    <source>
        <dbReference type="Proteomes" id="UP000053199"/>
    </source>
</evidence>
<dbReference type="PIRSF" id="PIRSF028451">
    <property type="entry name" value="UCP028451"/>
    <property type="match status" value="1"/>
</dbReference>
<reference evidence="1 2" key="1">
    <citation type="journal article" date="2014" name="Arch. Microbiol.">
        <title>Arthrobacter enclensis sp. nov., isolated from sediment sample.</title>
        <authorList>
            <person name="Dastager S.G."/>
            <person name="Liu Q."/>
            <person name="Tang S.K."/>
            <person name="Krishnamurthi S."/>
            <person name="Lee J.C."/>
            <person name="Li W.J."/>
        </authorList>
    </citation>
    <scope>NUCLEOTIDE SEQUENCE [LARGE SCALE GENOMIC DNA]</scope>
    <source>
        <strain evidence="1 2">NIO-1008</strain>
    </source>
</reference>
<dbReference type="PANTHER" id="PTHR36452">
    <property type="entry name" value="CHROMOSOME 12, WHOLE GENOME SHOTGUN SEQUENCE"/>
    <property type="match status" value="1"/>
</dbReference>
<comment type="caution">
    <text evidence="1">The sequence shown here is derived from an EMBL/GenBank/DDBJ whole genome shotgun (WGS) entry which is preliminary data.</text>
</comment>
<dbReference type="OrthoDB" id="9794241at2"/>
<dbReference type="AlphaFoldDB" id="A0A0V8IVM4"/>
<dbReference type="InterPro" id="IPR012808">
    <property type="entry name" value="CHP02453"/>
</dbReference>
<name>A0A0V8IVM4_9MICC</name>
<dbReference type="Pfam" id="PF09365">
    <property type="entry name" value="DUF2461"/>
    <property type="match status" value="1"/>
</dbReference>
<evidence type="ECO:0000313" key="1">
    <source>
        <dbReference type="EMBL" id="KSU78799.1"/>
    </source>
</evidence>
<dbReference type="NCBIfam" id="TIGR02453">
    <property type="entry name" value="TIGR02453 family protein"/>
    <property type="match status" value="1"/>
</dbReference>
<keyword evidence="2" id="KW-1185">Reference proteome</keyword>